<evidence type="ECO:0000256" key="3">
    <source>
        <dbReference type="ARBA" id="ARBA00022553"/>
    </source>
</evidence>
<dbReference type="InterPro" id="IPR011712">
    <property type="entry name" value="Sig_transdc_His_kin_sub3_dim/P"/>
</dbReference>
<dbReference type="Gene3D" id="3.30.565.10">
    <property type="entry name" value="Histidine kinase-like ATPase, C-terminal domain"/>
    <property type="match status" value="1"/>
</dbReference>
<feature type="domain" description="DUF7134" evidence="13">
    <location>
        <begin position="21"/>
        <end position="176"/>
    </location>
</feature>
<evidence type="ECO:0000256" key="10">
    <source>
        <dbReference type="SAM" id="Phobius"/>
    </source>
</evidence>
<dbReference type="Pfam" id="PF02518">
    <property type="entry name" value="HATPase_c"/>
    <property type="match status" value="1"/>
</dbReference>
<keyword evidence="10" id="KW-1133">Transmembrane helix</keyword>
<keyword evidence="7" id="KW-0067">ATP-binding</keyword>
<feature type="transmembrane region" description="Helical" evidence="10">
    <location>
        <begin position="89"/>
        <end position="105"/>
    </location>
</feature>
<feature type="domain" description="Signal transduction histidine kinase subgroup 3 dimerisation and phosphoacceptor" evidence="12">
    <location>
        <begin position="215"/>
        <end position="279"/>
    </location>
</feature>
<dbReference type="Pfam" id="PF23539">
    <property type="entry name" value="DUF7134"/>
    <property type="match status" value="1"/>
</dbReference>
<evidence type="ECO:0000259" key="13">
    <source>
        <dbReference type="Pfam" id="PF23539"/>
    </source>
</evidence>
<dbReference type="InterPro" id="IPR050482">
    <property type="entry name" value="Sensor_HK_TwoCompSys"/>
</dbReference>
<protein>
    <recommendedName>
        <fullName evidence="2">histidine kinase</fullName>
        <ecNumber evidence="2">2.7.13.3</ecNumber>
    </recommendedName>
</protein>
<dbReference type="InterPro" id="IPR055558">
    <property type="entry name" value="DUF7134"/>
</dbReference>
<dbReference type="InterPro" id="IPR036890">
    <property type="entry name" value="HATPase_C_sf"/>
</dbReference>
<evidence type="ECO:0000256" key="5">
    <source>
        <dbReference type="ARBA" id="ARBA00022741"/>
    </source>
</evidence>
<evidence type="ECO:0000256" key="7">
    <source>
        <dbReference type="ARBA" id="ARBA00022840"/>
    </source>
</evidence>
<organism evidence="14 15">
    <name type="scientific">Luteococcus sanguinis</name>
    <dbReference type="NCBI Taxonomy" id="174038"/>
    <lineage>
        <taxon>Bacteria</taxon>
        <taxon>Bacillati</taxon>
        <taxon>Actinomycetota</taxon>
        <taxon>Actinomycetes</taxon>
        <taxon>Propionibacteriales</taxon>
        <taxon>Propionibacteriaceae</taxon>
        <taxon>Luteococcus</taxon>
    </lineage>
</organism>
<evidence type="ECO:0000256" key="1">
    <source>
        <dbReference type="ARBA" id="ARBA00000085"/>
    </source>
</evidence>
<evidence type="ECO:0000256" key="6">
    <source>
        <dbReference type="ARBA" id="ARBA00022777"/>
    </source>
</evidence>
<evidence type="ECO:0000259" key="11">
    <source>
        <dbReference type="Pfam" id="PF02518"/>
    </source>
</evidence>
<evidence type="ECO:0000256" key="4">
    <source>
        <dbReference type="ARBA" id="ARBA00022679"/>
    </source>
</evidence>
<keyword evidence="8" id="KW-0902">Two-component regulatory system</keyword>
<dbReference type="Gene3D" id="1.20.5.1930">
    <property type="match status" value="1"/>
</dbReference>
<evidence type="ECO:0000313" key="15">
    <source>
        <dbReference type="Proteomes" id="UP001596266"/>
    </source>
</evidence>
<keyword evidence="4" id="KW-0808">Transferase</keyword>
<comment type="caution">
    <text evidence="14">The sequence shown here is derived from an EMBL/GenBank/DDBJ whole genome shotgun (WGS) entry which is preliminary data.</text>
</comment>
<dbReference type="EC" id="2.7.13.3" evidence="2"/>
<evidence type="ECO:0000256" key="2">
    <source>
        <dbReference type="ARBA" id="ARBA00012438"/>
    </source>
</evidence>
<dbReference type="GO" id="GO:0016301">
    <property type="term" value="F:kinase activity"/>
    <property type="evidence" value="ECO:0007669"/>
    <property type="project" value="UniProtKB-KW"/>
</dbReference>
<accession>A0ABW1X3C8</accession>
<name>A0ABW1X3C8_9ACTN</name>
<sequence length="466" mass="49971">MSTRDELRRIELRHATWSLDLAVTGIIAVLVLLPTLLFGLRSNTDPMLLLTSLVMVVAIAFRRRRPLMVLLVVATCFLVQAWLVQYPTFSLVLVPVTVYSVARWVPGLPARLALVIGLFGSIVGPVSWLRALTGASFEDLLHSLGPNSSSGTILAVLALGVVMCAAIVMSSYATGRRVRESAQAGQERLVAEAKRRQLELSEREQAAQSAEAAVRAQIARELHDVVAHSLSVMVVQAEGGRAIAAKHPEQAAVALDTIAETGRDALTQMRRIVGVLRGTPDETADFAPSPGLQQIPELVERAGDGRVQLVVTGTLPQVPPTFALVVYRVVQEAITNFLKHAGPEAHAQVQLSYGSEVIIVEVLDDGAGALAAGDGRGHGLRGMRERVSSQGGQLVARPRQGGGFLVRAVLPVPSDRTPSVNPRSPSRDPRSPSHGPRFPSLSRGPSGDPNQPPPNPFTDDTRMMER</sequence>
<dbReference type="InterPro" id="IPR003594">
    <property type="entry name" value="HATPase_dom"/>
</dbReference>
<dbReference type="PANTHER" id="PTHR24421">
    <property type="entry name" value="NITRATE/NITRITE SENSOR PROTEIN NARX-RELATED"/>
    <property type="match status" value="1"/>
</dbReference>
<keyword evidence="15" id="KW-1185">Reference proteome</keyword>
<feature type="region of interest" description="Disordered" evidence="9">
    <location>
        <begin position="410"/>
        <end position="466"/>
    </location>
</feature>
<evidence type="ECO:0000259" key="12">
    <source>
        <dbReference type="Pfam" id="PF07730"/>
    </source>
</evidence>
<feature type="transmembrane region" description="Helical" evidence="10">
    <location>
        <begin position="46"/>
        <end position="62"/>
    </location>
</feature>
<keyword evidence="5" id="KW-0547">Nucleotide-binding</keyword>
<dbReference type="CDD" id="cd16917">
    <property type="entry name" value="HATPase_UhpB-NarQ-NarX-like"/>
    <property type="match status" value="1"/>
</dbReference>
<dbReference type="Proteomes" id="UP001596266">
    <property type="component" value="Unassembled WGS sequence"/>
</dbReference>
<evidence type="ECO:0000256" key="8">
    <source>
        <dbReference type="ARBA" id="ARBA00023012"/>
    </source>
</evidence>
<reference evidence="15" key="1">
    <citation type="journal article" date="2019" name="Int. J. Syst. Evol. Microbiol.">
        <title>The Global Catalogue of Microorganisms (GCM) 10K type strain sequencing project: providing services to taxonomists for standard genome sequencing and annotation.</title>
        <authorList>
            <consortium name="The Broad Institute Genomics Platform"/>
            <consortium name="The Broad Institute Genome Sequencing Center for Infectious Disease"/>
            <person name="Wu L."/>
            <person name="Ma J."/>
        </authorList>
    </citation>
    <scope>NUCLEOTIDE SEQUENCE [LARGE SCALE GENOMIC DNA]</scope>
    <source>
        <strain evidence="15">CGMCC 1.15277</strain>
    </source>
</reference>
<keyword evidence="10" id="KW-0472">Membrane</keyword>
<feature type="transmembrane region" description="Helical" evidence="10">
    <location>
        <begin position="67"/>
        <end position="83"/>
    </location>
</feature>
<dbReference type="PANTHER" id="PTHR24421:SF10">
    <property type="entry name" value="NITRATE_NITRITE SENSOR PROTEIN NARQ"/>
    <property type="match status" value="1"/>
</dbReference>
<evidence type="ECO:0000313" key="14">
    <source>
        <dbReference type="EMBL" id="MFC6397294.1"/>
    </source>
</evidence>
<keyword evidence="10" id="KW-0812">Transmembrane</keyword>
<gene>
    <name evidence="14" type="ORF">ACFP57_09920</name>
</gene>
<feature type="transmembrane region" description="Helical" evidence="10">
    <location>
        <begin position="21"/>
        <end position="40"/>
    </location>
</feature>
<keyword evidence="6 14" id="KW-0418">Kinase</keyword>
<keyword evidence="3" id="KW-0597">Phosphoprotein</keyword>
<feature type="domain" description="Histidine kinase/HSP90-like ATPase" evidence="11">
    <location>
        <begin position="326"/>
        <end position="413"/>
    </location>
</feature>
<feature type="transmembrane region" description="Helical" evidence="10">
    <location>
        <begin position="112"/>
        <end position="131"/>
    </location>
</feature>
<dbReference type="SUPFAM" id="SSF55874">
    <property type="entry name" value="ATPase domain of HSP90 chaperone/DNA topoisomerase II/histidine kinase"/>
    <property type="match status" value="1"/>
</dbReference>
<dbReference type="RefSeq" id="WP_343886542.1">
    <property type="nucleotide sequence ID" value="NZ_BAAAKI010000016.1"/>
</dbReference>
<dbReference type="Pfam" id="PF07730">
    <property type="entry name" value="HisKA_3"/>
    <property type="match status" value="1"/>
</dbReference>
<evidence type="ECO:0000256" key="9">
    <source>
        <dbReference type="SAM" id="MobiDB-lite"/>
    </source>
</evidence>
<dbReference type="EMBL" id="JBHSUA010000019">
    <property type="protein sequence ID" value="MFC6397294.1"/>
    <property type="molecule type" value="Genomic_DNA"/>
</dbReference>
<feature type="transmembrane region" description="Helical" evidence="10">
    <location>
        <begin position="151"/>
        <end position="173"/>
    </location>
</feature>
<proteinExistence type="predicted"/>
<comment type="catalytic activity">
    <reaction evidence="1">
        <text>ATP + protein L-histidine = ADP + protein N-phospho-L-histidine.</text>
        <dbReference type="EC" id="2.7.13.3"/>
    </reaction>
</comment>